<dbReference type="RefSeq" id="WP_111658914.1">
    <property type="nucleotide sequence ID" value="NZ_QLLO01000002.1"/>
</dbReference>
<dbReference type="Pfam" id="PF13648">
    <property type="entry name" value="Lipocalin_4"/>
    <property type="match status" value="1"/>
</dbReference>
<dbReference type="EMBL" id="QLLO01000002">
    <property type="protein sequence ID" value="RAJ16778.1"/>
    <property type="molecule type" value="Genomic_DNA"/>
</dbReference>
<organism evidence="2 3">
    <name type="scientific">Olleya aquimaris</name>
    <dbReference type="NCBI Taxonomy" id="639310"/>
    <lineage>
        <taxon>Bacteria</taxon>
        <taxon>Pseudomonadati</taxon>
        <taxon>Bacteroidota</taxon>
        <taxon>Flavobacteriia</taxon>
        <taxon>Flavobacteriales</taxon>
        <taxon>Flavobacteriaceae</taxon>
    </lineage>
</organism>
<comment type="caution">
    <text evidence="2">The sequence shown here is derived from an EMBL/GenBank/DDBJ whole genome shotgun (WGS) entry which is preliminary data.</text>
</comment>
<dbReference type="Proteomes" id="UP000248703">
    <property type="component" value="Unassembled WGS sequence"/>
</dbReference>
<evidence type="ECO:0000313" key="3">
    <source>
        <dbReference type="Proteomes" id="UP000248703"/>
    </source>
</evidence>
<keyword evidence="3" id="KW-1185">Reference proteome</keyword>
<accession>A0A327RKR1</accession>
<evidence type="ECO:0000313" key="2">
    <source>
        <dbReference type="EMBL" id="RAJ16778.1"/>
    </source>
</evidence>
<dbReference type="PROSITE" id="PS51257">
    <property type="entry name" value="PROKAR_LIPOPROTEIN"/>
    <property type="match status" value="1"/>
</dbReference>
<name>A0A327RKR1_9FLAO</name>
<feature type="domain" description="Lipocalin-like" evidence="1">
    <location>
        <begin position="27"/>
        <end position="116"/>
    </location>
</feature>
<dbReference type="OrthoDB" id="1143855at2"/>
<protein>
    <recommendedName>
        <fullName evidence="1">Lipocalin-like domain-containing protein</fullName>
    </recommendedName>
</protein>
<dbReference type="InterPro" id="IPR024311">
    <property type="entry name" value="Lipocalin-like"/>
</dbReference>
<sequence length="136" mass="16197">MKKLYYILLILIVSCTKNPDDIKQHVTGYWEIKEVTLNDGTKKQYNFNNTVDYIEINDTTGFRKKMKPNLDGTFQTSNNLERFTVKVEKDSLNLYYKTPFSNWKETILHANNNQLQVINKNKDLYLYQRYTPITLE</sequence>
<reference evidence="2 3" key="1">
    <citation type="submission" date="2018-06" db="EMBL/GenBank/DDBJ databases">
        <title>Genomic Encyclopedia of Archaeal and Bacterial Type Strains, Phase II (KMG-II): from individual species to whole genera.</title>
        <authorList>
            <person name="Goeker M."/>
        </authorList>
    </citation>
    <scope>NUCLEOTIDE SEQUENCE [LARGE SCALE GENOMIC DNA]</scope>
    <source>
        <strain evidence="2 3">DSM 24464</strain>
    </source>
</reference>
<evidence type="ECO:0000259" key="1">
    <source>
        <dbReference type="Pfam" id="PF13648"/>
    </source>
</evidence>
<proteinExistence type="predicted"/>
<gene>
    <name evidence="2" type="ORF">LY08_00553</name>
</gene>
<dbReference type="AlphaFoldDB" id="A0A327RKR1"/>